<dbReference type="Proteomes" id="UP000824469">
    <property type="component" value="Unassembled WGS sequence"/>
</dbReference>
<feature type="non-terminal residue" evidence="1">
    <location>
        <position position="134"/>
    </location>
</feature>
<dbReference type="EMBL" id="JAHRHJ020003688">
    <property type="protein sequence ID" value="KAH9291322.1"/>
    <property type="molecule type" value="Genomic_DNA"/>
</dbReference>
<gene>
    <name evidence="1" type="ORF">KI387_043488</name>
</gene>
<organism evidence="1 2">
    <name type="scientific">Taxus chinensis</name>
    <name type="common">Chinese yew</name>
    <name type="synonym">Taxus wallichiana var. chinensis</name>
    <dbReference type="NCBI Taxonomy" id="29808"/>
    <lineage>
        <taxon>Eukaryota</taxon>
        <taxon>Viridiplantae</taxon>
        <taxon>Streptophyta</taxon>
        <taxon>Embryophyta</taxon>
        <taxon>Tracheophyta</taxon>
        <taxon>Spermatophyta</taxon>
        <taxon>Pinopsida</taxon>
        <taxon>Pinidae</taxon>
        <taxon>Conifers II</taxon>
        <taxon>Cupressales</taxon>
        <taxon>Taxaceae</taxon>
        <taxon>Taxus</taxon>
    </lineage>
</organism>
<protein>
    <submittedName>
        <fullName evidence="1">Uncharacterized protein</fullName>
    </submittedName>
</protein>
<evidence type="ECO:0000313" key="1">
    <source>
        <dbReference type="EMBL" id="KAH9291322.1"/>
    </source>
</evidence>
<evidence type="ECO:0000313" key="2">
    <source>
        <dbReference type="Proteomes" id="UP000824469"/>
    </source>
</evidence>
<dbReference type="AlphaFoldDB" id="A0AA38C707"/>
<keyword evidence="2" id="KW-1185">Reference proteome</keyword>
<comment type="caution">
    <text evidence="1">The sequence shown here is derived from an EMBL/GenBank/DDBJ whole genome shotgun (WGS) entry which is preliminary data.</text>
</comment>
<proteinExistence type="predicted"/>
<reference evidence="1 2" key="1">
    <citation type="journal article" date="2021" name="Nat. Plants">
        <title>The Taxus genome provides insights into paclitaxel biosynthesis.</title>
        <authorList>
            <person name="Xiong X."/>
            <person name="Gou J."/>
            <person name="Liao Q."/>
            <person name="Li Y."/>
            <person name="Zhou Q."/>
            <person name="Bi G."/>
            <person name="Li C."/>
            <person name="Du R."/>
            <person name="Wang X."/>
            <person name="Sun T."/>
            <person name="Guo L."/>
            <person name="Liang H."/>
            <person name="Lu P."/>
            <person name="Wu Y."/>
            <person name="Zhang Z."/>
            <person name="Ro D.K."/>
            <person name="Shang Y."/>
            <person name="Huang S."/>
            <person name="Yan J."/>
        </authorList>
    </citation>
    <scope>NUCLEOTIDE SEQUENCE [LARGE SCALE GENOMIC DNA]</scope>
    <source>
        <strain evidence="1">Ta-2019</strain>
    </source>
</reference>
<name>A0AA38C707_TAXCH</name>
<accession>A0AA38C707</accession>
<sequence length="134" mass="15681">MTKICECEKGGRRGFRGSYLPRMVVFGETKAVMTPGWVAIFKRSVWMIDHVVRADWRIEGLGSWGARACALARMVEIRCPERTQCLWRVAKRKVGIQDWMEWLQMAVIRPEACPLGRDYGSFQINRSWVKFRLR</sequence>